<sequence length="193" mass="21726">MKLFSALYKQVMHWSRHKHAQSYLAGLSFAESSFFPIPPDVMLAPMSLANPSRAFWFATITTVTSVLGGLFGYVIGMFAFEMVEPLLHSAGYYPKYELAKIWFDKWGFWAVFLAGFSPIPYKVFTITAGAISMALMPFIIASLIGRGGRFFLVAALMAWGGERMEEVLHKYMDRIGWLVVVLVIGVVLFVKLF</sequence>
<keyword evidence="1" id="KW-0812">Transmembrane</keyword>
<keyword evidence="3" id="KW-0449">Lipoprotein</keyword>
<gene>
    <name evidence="3" type="ORF">MNBD_GAMMA26-841</name>
</gene>
<keyword evidence="1" id="KW-0472">Membrane</keyword>
<dbReference type="InterPro" id="IPR051311">
    <property type="entry name" value="DedA_domain"/>
</dbReference>
<dbReference type="Pfam" id="PF09335">
    <property type="entry name" value="VTT_dom"/>
    <property type="match status" value="1"/>
</dbReference>
<feature type="transmembrane region" description="Helical" evidence="1">
    <location>
        <begin position="57"/>
        <end position="80"/>
    </location>
</feature>
<evidence type="ECO:0000256" key="1">
    <source>
        <dbReference type="SAM" id="Phobius"/>
    </source>
</evidence>
<dbReference type="PANTHER" id="PTHR42709">
    <property type="entry name" value="ALKALINE PHOSPHATASE LIKE PROTEIN"/>
    <property type="match status" value="1"/>
</dbReference>
<reference evidence="3" key="1">
    <citation type="submission" date="2018-06" db="EMBL/GenBank/DDBJ databases">
        <authorList>
            <person name="Zhirakovskaya E."/>
        </authorList>
    </citation>
    <scope>NUCLEOTIDE SEQUENCE</scope>
</reference>
<proteinExistence type="predicted"/>
<organism evidence="3">
    <name type="scientific">hydrothermal vent metagenome</name>
    <dbReference type="NCBI Taxonomy" id="652676"/>
    <lineage>
        <taxon>unclassified sequences</taxon>
        <taxon>metagenomes</taxon>
        <taxon>ecological metagenomes</taxon>
    </lineage>
</organism>
<dbReference type="GO" id="GO:0005886">
    <property type="term" value="C:plasma membrane"/>
    <property type="evidence" value="ECO:0007669"/>
    <property type="project" value="TreeGrafter"/>
</dbReference>
<dbReference type="PANTHER" id="PTHR42709:SF11">
    <property type="entry name" value="DEDA FAMILY PROTEIN"/>
    <property type="match status" value="1"/>
</dbReference>
<dbReference type="AlphaFoldDB" id="A0A3B1B0Y6"/>
<feature type="transmembrane region" description="Helical" evidence="1">
    <location>
        <begin position="171"/>
        <end position="190"/>
    </location>
</feature>
<evidence type="ECO:0000259" key="2">
    <source>
        <dbReference type="Pfam" id="PF09335"/>
    </source>
</evidence>
<keyword evidence="1" id="KW-1133">Transmembrane helix</keyword>
<protein>
    <submittedName>
        <fullName evidence="3">FIG139438: lipoprotein B</fullName>
    </submittedName>
</protein>
<dbReference type="InterPro" id="IPR032816">
    <property type="entry name" value="VTT_dom"/>
</dbReference>
<dbReference type="EMBL" id="UOFX01000029">
    <property type="protein sequence ID" value="VAX07741.1"/>
    <property type="molecule type" value="Genomic_DNA"/>
</dbReference>
<feature type="transmembrane region" description="Helical" evidence="1">
    <location>
        <begin position="101"/>
        <end position="121"/>
    </location>
</feature>
<evidence type="ECO:0000313" key="3">
    <source>
        <dbReference type="EMBL" id="VAX07741.1"/>
    </source>
</evidence>
<feature type="domain" description="VTT" evidence="2">
    <location>
        <begin position="53"/>
        <end position="157"/>
    </location>
</feature>
<accession>A0A3B1B0Y6</accession>
<name>A0A3B1B0Y6_9ZZZZ</name>
<feature type="transmembrane region" description="Helical" evidence="1">
    <location>
        <begin position="133"/>
        <end position="159"/>
    </location>
</feature>